<dbReference type="EMBL" id="SMOG01000023">
    <property type="protein sequence ID" value="TDF72596.1"/>
    <property type="molecule type" value="Genomic_DNA"/>
</dbReference>
<comment type="caution">
    <text evidence="1">The sequence shown here is derived from an EMBL/GenBank/DDBJ whole genome shotgun (WGS) entry which is preliminary data.</text>
</comment>
<keyword evidence="1" id="KW-0648">Protein biosynthesis</keyword>
<protein>
    <submittedName>
        <fullName evidence="1">Elongation factor G</fullName>
    </submittedName>
</protein>
<keyword evidence="1" id="KW-0251">Elongation factor</keyword>
<sequence length="700" mass="78882">MESDSNLSKIRNIGIIAHIDAGKTTTTERILYYSGFLHKMGEVHDGNTFTDWMEQERERGITINSATVTCVWKDKQINIIDTPGHVDFTAEVERSLRILDGAVGIFCAVAGVQPQSETVWHQADRYKVPRLAYVNKMDRLGADYENVISMIHERLTPMAKPINIPIGKEDEFEGVIDLITMKSYFFDPLTLGAEIHQEEIPAHLQEYAHKQREILLESIAEFDDELLTAYIEGEQIKEEWIRRAIRKGTIENKFLPVLCGSSLKNRGVQLLLDAICDFLPSPLDVPPCKGINPKTKEIITLAPDPKAPFVGLAFKVQIDKYLGKLVYVRVYSGTLKKGSSFLNQTNGKRERASRILQMMSNRKHDLNALHAGDIGAISGCRFLSTGDTITDGAIDIILERMHFPESVISVAIEPRTKADQEALQNALTLLEDEDPTFNVRIDPETGQTLISGMGELHLEIIVDRLLREFNVAVNVGPPQVSYKETITKTVECEETFMRELNGKSNYAKVRFRLSPLSQEELDRDVKNIFINNISPEKIPPEYYQPIEEAAMNALNDGPLISGTVERVKIELIDGDYDPDNSNELAFRIATSIAISKGLREAEPVLMEPIMLLTVISPDDFVGDIIADINTRRGHIFALRKHNEFQQEILAEVPLSELFGYATRIRSLSQGRAIYTLEFRKYEIVPPQVQSSVLKRIRGYA</sequence>
<evidence type="ECO:0000313" key="2">
    <source>
        <dbReference type="Proteomes" id="UP000294588"/>
    </source>
</evidence>
<gene>
    <name evidence="1" type="primary">fusA</name>
    <name evidence="1" type="ORF">E0946_06185</name>
</gene>
<evidence type="ECO:0000313" key="1">
    <source>
        <dbReference type="EMBL" id="TDF72596.1"/>
    </source>
</evidence>
<reference evidence="1" key="1">
    <citation type="submission" date="2019-03" db="EMBL/GenBank/DDBJ databases">
        <title>Candidatus Syntrophosphaera thermopropionivorans: a novel player in syntrophic propionate oxidation during anaerobic digestion.</title>
        <authorList>
            <person name="Dyksma S."/>
        </authorList>
    </citation>
    <scope>NUCLEOTIDE SEQUENCE</scope>
    <source>
        <strain evidence="1">W5</strain>
    </source>
</reference>
<dbReference type="Proteomes" id="UP000294588">
    <property type="component" value="Unassembled WGS sequence"/>
</dbReference>
<accession>A0AC61QI03</accession>
<organism evidence="1 2">
    <name type="scientific">Candidatus Syntrophosphaera thermopropionivorans</name>
    <dbReference type="NCBI Taxonomy" id="2593015"/>
    <lineage>
        <taxon>Bacteria</taxon>
        <taxon>Pseudomonadati</taxon>
        <taxon>Candidatus Cloacimonadota</taxon>
        <taxon>Candidatus Cloacimonadia</taxon>
        <taxon>Candidatus Cloacimonadales</taxon>
        <taxon>Candidatus Cloacimonadaceae</taxon>
        <taxon>Candidatus Syntrophosphaera</taxon>
    </lineage>
</organism>
<name>A0AC61QI03_9BACT</name>
<keyword evidence="2" id="KW-1185">Reference proteome</keyword>
<proteinExistence type="predicted"/>